<gene>
    <name evidence="1" type="ORF">SAMN04489752_0599</name>
</gene>
<keyword evidence="2" id="KW-1185">Reference proteome</keyword>
<name>A0A1H1N315_9MICO</name>
<dbReference type="RefSeq" id="WP_092009861.1">
    <property type="nucleotide sequence ID" value="NZ_LT629766.1"/>
</dbReference>
<proteinExistence type="predicted"/>
<dbReference type="OrthoDB" id="4066793at2"/>
<evidence type="ECO:0000313" key="1">
    <source>
        <dbReference type="EMBL" id="SDR92569.1"/>
    </source>
</evidence>
<accession>A0A1H1N315</accession>
<evidence type="ECO:0000313" key="2">
    <source>
        <dbReference type="Proteomes" id="UP000199597"/>
    </source>
</evidence>
<reference evidence="2" key="1">
    <citation type="submission" date="2016-10" db="EMBL/GenBank/DDBJ databases">
        <authorList>
            <person name="Varghese N."/>
            <person name="Submissions S."/>
        </authorList>
    </citation>
    <scope>NUCLEOTIDE SEQUENCE [LARGE SCALE GENOMIC DNA]</scope>
    <source>
        <strain evidence="2">DSM 23676</strain>
    </source>
</reference>
<dbReference type="STRING" id="1136497.SAMN04489752_0599"/>
<dbReference type="EMBL" id="LT629766">
    <property type="protein sequence ID" value="SDR92569.1"/>
    <property type="molecule type" value="Genomic_DNA"/>
</dbReference>
<dbReference type="Proteomes" id="UP000199597">
    <property type="component" value="Chromosome I"/>
</dbReference>
<organism evidence="1 2">
    <name type="scientific">Brevibacterium siliguriense</name>
    <dbReference type="NCBI Taxonomy" id="1136497"/>
    <lineage>
        <taxon>Bacteria</taxon>
        <taxon>Bacillati</taxon>
        <taxon>Actinomycetota</taxon>
        <taxon>Actinomycetes</taxon>
        <taxon>Micrococcales</taxon>
        <taxon>Brevibacteriaceae</taxon>
        <taxon>Brevibacterium</taxon>
    </lineage>
</organism>
<sequence length="76" mass="8295">MHRTLATDEIIGKEEAGRHALDAFPQHAPITEVALAKVRGARIPSAPSRQQWRGLTASAMEDIIEDALALGNPRRN</sequence>
<dbReference type="AlphaFoldDB" id="A0A1H1N315"/>
<protein>
    <submittedName>
        <fullName evidence="1">Uncharacterized protein</fullName>
    </submittedName>
</protein>